<sequence length="85" mass="9167">MAVSPPALGGVPSTTSAQLTLNFGSAEVGVSVLDLDMDGDLGRVPSFLEPEWDEDRRVDDDLDLMLDLVLDLEGRSFAFGRPDFP</sequence>
<proteinExistence type="predicted"/>
<comment type="caution">
    <text evidence="1">The sequence shown here is derived from an EMBL/GenBank/DDBJ whole genome shotgun (WGS) entry which is preliminary data.</text>
</comment>
<dbReference type="EMBL" id="CM023481">
    <property type="protein sequence ID" value="KAH6944847.1"/>
    <property type="molecule type" value="Genomic_DNA"/>
</dbReference>
<evidence type="ECO:0000313" key="2">
    <source>
        <dbReference type="Proteomes" id="UP000821845"/>
    </source>
</evidence>
<dbReference type="Proteomes" id="UP000821845">
    <property type="component" value="Chromosome 1"/>
</dbReference>
<name>A0ACB7TEU5_HYAAI</name>
<evidence type="ECO:0000313" key="1">
    <source>
        <dbReference type="EMBL" id="KAH6944847.1"/>
    </source>
</evidence>
<keyword evidence="2" id="KW-1185">Reference proteome</keyword>
<accession>A0ACB7TEU5</accession>
<protein>
    <submittedName>
        <fullName evidence="1">Uncharacterized protein</fullName>
    </submittedName>
</protein>
<organism evidence="1 2">
    <name type="scientific">Hyalomma asiaticum</name>
    <name type="common">Tick</name>
    <dbReference type="NCBI Taxonomy" id="266040"/>
    <lineage>
        <taxon>Eukaryota</taxon>
        <taxon>Metazoa</taxon>
        <taxon>Ecdysozoa</taxon>
        <taxon>Arthropoda</taxon>
        <taxon>Chelicerata</taxon>
        <taxon>Arachnida</taxon>
        <taxon>Acari</taxon>
        <taxon>Parasitiformes</taxon>
        <taxon>Ixodida</taxon>
        <taxon>Ixodoidea</taxon>
        <taxon>Ixodidae</taxon>
        <taxon>Hyalomminae</taxon>
        <taxon>Hyalomma</taxon>
    </lineage>
</organism>
<gene>
    <name evidence="1" type="ORF">HPB50_005578</name>
</gene>
<reference evidence="1" key="1">
    <citation type="submission" date="2020-05" db="EMBL/GenBank/DDBJ databases">
        <title>Large-scale comparative analyses of tick genomes elucidate their genetic diversity and vector capacities.</title>
        <authorList>
            <person name="Jia N."/>
            <person name="Wang J."/>
            <person name="Shi W."/>
            <person name="Du L."/>
            <person name="Sun Y."/>
            <person name="Zhan W."/>
            <person name="Jiang J."/>
            <person name="Wang Q."/>
            <person name="Zhang B."/>
            <person name="Ji P."/>
            <person name="Sakyi L.B."/>
            <person name="Cui X."/>
            <person name="Yuan T."/>
            <person name="Jiang B."/>
            <person name="Yang W."/>
            <person name="Lam T.T.-Y."/>
            <person name="Chang Q."/>
            <person name="Ding S."/>
            <person name="Wang X."/>
            <person name="Zhu J."/>
            <person name="Ruan X."/>
            <person name="Zhao L."/>
            <person name="Wei J."/>
            <person name="Que T."/>
            <person name="Du C."/>
            <person name="Cheng J."/>
            <person name="Dai P."/>
            <person name="Han X."/>
            <person name="Huang E."/>
            <person name="Gao Y."/>
            <person name="Liu J."/>
            <person name="Shao H."/>
            <person name="Ye R."/>
            <person name="Li L."/>
            <person name="Wei W."/>
            <person name="Wang X."/>
            <person name="Wang C."/>
            <person name="Yang T."/>
            <person name="Huo Q."/>
            <person name="Li W."/>
            <person name="Guo W."/>
            <person name="Chen H."/>
            <person name="Zhou L."/>
            <person name="Ni X."/>
            <person name="Tian J."/>
            <person name="Zhou Y."/>
            <person name="Sheng Y."/>
            <person name="Liu T."/>
            <person name="Pan Y."/>
            <person name="Xia L."/>
            <person name="Li J."/>
            <person name="Zhao F."/>
            <person name="Cao W."/>
        </authorList>
    </citation>
    <scope>NUCLEOTIDE SEQUENCE</scope>
    <source>
        <strain evidence="1">Hyas-2018</strain>
    </source>
</reference>